<evidence type="ECO:0000313" key="3">
    <source>
        <dbReference type="Proteomes" id="UP000029533"/>
    </source>
</evidence>
<reference evidence="2 3" key="1">
    <citation type="submission" date="2014-07" db="EMBL/GenBank/DDBJ databases">
        <authorList>
            <person name="McCorrison J."/>
            <person name="Sanka R."/>
            <person name="Torralba M."/>
            <person name="Gillis M."/>
            <person name="Haft D.H."/>
            <person name="Methe B."/>
            <person name="Sutton G."/>
            <person name="Nelson K.E."/>
        </authorList>
    </citation>
    <scope>NUCLEOTIDE SEQUENCE [LARGE SCALE GENOMIC DNA]</scope>
    <source>
        <strain evidence="2 3">DNF00424</strain>
    </source>
</reference>
<proteinExistence type="predicted"/>
<dbReference type="InterPro" id="IPR054283">
    <property type="entry name" value="DUF7017"/>
</dbReference>
<accession>A0AAW3FHR9</accession>
<dbReference type="EMBL" id="JRNJ01000040">
    <property type="protein sequence ID" value="KGF28416.1"/>
    <property type="molecule type" value="Genomic_DNA"/>
</dbReference>
<sequence>MATIKEITTMCKAGQIQEAYELAKTDLEQFPTDLWVHREMAWALNYQMKNDADIGNYQSMITHIDELKALNLLSIPADNILFDNVLFKIAGLIYHHVVPTDINTPAKLSTIFSKLKDYTFSPSKAYSFLLQSVIKCANWVETADFIDWWNLSNLTQEDYKPYKAANGKLIMSVAERAFIAHSKALLLLKDLERIEKFLPKLDNLMNTHPEMTYPGYFYGKLLLSLGSTPEEALKVIIPFARKKVTEFWVWQLLSEVFTNEPDKQLACLLRAVHCHAQENFLGKVRIKLASLYIQRNMLDYAKFQIDKVTQCYLSQGWHVPYEIDCWIHQPWINLVTPNSSDPIDYLSITNDILCEGTKEAIAIVTFVDQKTQKAYMIYGQEKRMSQKLRLKVGEGTVLKINYIIDSDGRPKVLNAGKAQFPTDLSYAKVVDGKIKKRDEWNFAFMHYDNKKCFVPPKVVTKYGIVDGQDVKSLIVCDYDKGKETWSWVCLSIDCKSK</sequence>
<dbReference type="AlphaFoldDB" id="A0AAW3FHR9"/>
<feature type="domain" description="TOTE conflict systems S1/CSD-like" evidence="1">
    <location>
        <begin position="428"/>
        <end position="492"/>
    </location>
</feature>
<dbReference type="Pfam" id="PF22707">
    <property type="entry name" value="S1CSD-TOTE-2"/>
    <property type="match status" value="1"/>
</dbReference>
<dbReference type="Proteomes" id="UP000029533">
    <property type="component" value="Unassembled WGS sequence"/>
</dbReference>
<gene>
    <name evidence="2" type="ORF">HMPREF2132_04320</name>
</gene>
<dbReference type="RefSeq" id="WP_036869451.1">
    <property type="nucleotide sequence ID" value="NZ_JRNJ01000040.1"/>
</dbReference>
<organism evidence="2 3">
    <name type="scientific">Prevotella histicola JCM 15637 = DNF00424</name>
    <dbReference type="NCBI Taxonomy" id="1236504"/>
    <lineage>
        <taxon>Bacteria</taxon>
        <taxon>Pseudomonadati</taxon>
        <taxon>Bacteroidota</taxon>
        <taxon>Bacteroidia</taxon>
        <taxon>Bacteroidales</taxon>
        <taxon>Prevotellaceae</taxon>
        <taxon>Prevotella</taxon>
    </lineage>
</organism>
<dbReference type="Pfam" id="PF22860">
    <property type="entry name" value="DUF7017"/>
    <property type="match status" value="1"/>
</dbReference>
<name>A0AAW3FHR9_9BACT</name>
<evidence type="ECO:0000313" key="2">
    <source>
        <dbReference type="EMBL" id="KGF28416.1"/>
    </source>
</evidence>
<comment type="caution">
    <text evidence="2">The sequence shown here is derived from an EMBL/GenBank/DDBJ whole genome shotgun (WGS) entry which is preliminary data.</text>
</comment>
<evidence type="ECO:0000259" key="1">
    <source>
        <dbReference type="Pfam" id="PF22707"/>
    </source>
</evidence>
<dbReference type="InterPro" id="IPR054427">
    <property type="entry name" value="S1CSD-TOTE-2"/>
</dbReference>
<protein>
    <recommendedName>
        <fullName evidence="1">TOTE conflict systems S1/CSD-like domain-containing protein</fullName>
    </recommendedName>
</protein>